<evidence type="ECO:0008006" key="5">
    <source>
        <dbReference type="Google" id="ProtNLM"/>
    </source>
</evidence>
<dbReference type="PROSITE" id="PS51353">
    <property type="entry name" value="ARSC"/>
    <property type="match status" value="1"/>
</dbReference>
<accession>A0ABQ0NXP3</accession>
<sequence>MGCTVTLYGIRNCSTVKKSMQWLDDHHVMYRFHDLRKDGFDQETLTRWIRLVGWEKLLNRSSMTFRQLPAEDKQSLNEGKAIHLMLANPTVIRRPVVTTERGVWVGFKPETYEAVFAAFRGY</sequence>
<dbReference type="NCBIfam" id="TIGR01617">
    <property type="entry name" value="arsC_related"/>
    <property type="match status" value="1"/>
</dbReference>
<keyword evidence="4" id="KW-1185">Reference proteome</keyword>
<name>A0ABQ0NXP3_9PROT</name>
<evidence type="ECO:0000256" key="1">
    <source>
        <dbReference type="ARBA" id="ARBA00007198"/>
    </source>
</evidence>
<dbReference type="SUPFAM" id="SSF52833">
    <property type="entry name" value="Thioredoxin-like"/>
    <property type="match status" value="1"/>
</dbReference>
<dbReference type="RefSeq" id="WP_018980044.1">
    <property type="nucleotide sequence ID" value="NZ_BAQD01000009.1"/>
</dbReference>
<dbReference type="Pfam" id="PF03960">
    <property type="entry name" value="ArsC"/>
    <property type="match status" value="1"/>
</dbReference>
<dbReference type="EMBL" id="BAQD01000009">
    <property type="protein sequence ID" value="GBQ05983.1"/>
    <property type="molecule type" value="Genomic_DNA"/>
</dbReference>
<evidence type="ECO:0000313" key="3">
    <source>
        <dbReference type="EMBL" id="GBQ05983.1"/>
    </source>
</evidence>
<dbReference type="InterPro" id="IPR036249">
    <property type="entry name" value="Thioredoxin-like_sf"/>
</dbReference>
<gene>
    <name evidence="3" type="ORF">AA15669_0730</name>
</gene>
<protein>
    <recommendedName>
        <fullName evidence="5">Arsenate reductase</fullName>
    </recommendedName>
</protein>
<dbReference type="InterPro" id="IPR006504">
    <property type="entry name" value="Tscrpt_reg_Spx/MgsR"/>
</dbReference>
<evidence type="ECO:0000313" key="4">
    <source>
        <dbReference type="Proteomes" id="UP001062901"/>
    </source>
</evidence>
<dbReference type="Proteomes" id="UP001062901">
    <property type="component" value="Unassembled WGS sequence"/>
</dbReference>
<comment type="similarity">
    <text evidence="1 2">Belongs to the ArsC family.</text>
</comment>
<dbReference type="CDD" id="cd03035">
    <property type="entry name" value="ArsC_Yffb"/>
    <property type="match status" value="1"/>
</dbReference>
<dbReference type="PANTHER" id="PTHR30041:SF8">
    <property type="entry name" value="PROTEIN YFFB"/>
    <property type="match status" value="1"/>
</dbReference>
<dbReference type="PANTHER" id="PTHR30041">
    <property type="entry name" value="ARSENATE REDUCTASE"/>
    <property type="match status" value="1"/>
</dbReference>
<dbReference type="Gene3D" id="3.40.30.10">
    <property type="entry name" value="Glutaredoxin"/>
    <property type="match status" value="1"/>
</dbReference>
<proteinExistence type="inferred from homology"/>
<organism evidence="3 4">
    <name type="scientific">Saccharibacter floricola DSM 15669</name>
    <dbReference type="NCBI Taxonomy" id="1123227"/>
    <lineage>
        <taxon>Bacteria</taxon>
        <taxon>Pseudomonadati</taxon>
        <taxon>Pseudomonadota</taxon>
        <taxon>Alphaproteobacteria</taxon>
        <taxon>Acetobacterales</taxon>
        <taxon>Acetobacteraceae</taxon>
        <taxon>Saccharibacter</taxon>
    </lineage>
</organism>
<evidence type="ECO:0000256" key="2">
    <source>
        <dbReference type="PROSITE-ProRule" id="PRU01282"/>
    </source>
</evidence>
<reference evidence="3" key="1">
    <citation type="submission" date="2013-04" db="EMBL/GenBank/DDBJ databases">
        <title>The genome sequencing project of 58 acetic acid bacteria.</title>
        <authorList>
            <person name="Okamoto-Kainuma A."/>
            <person name="Ishikawa M."/>
            <person name="Umino S."/>
            <person name="Koizumi Y."/>
            <person name="Shiwa Y."/>
            <person name="Yoshikawa H."/>
            <person name="Matsutani M."/>
            <person name="Matsushita K."/>
        </authorList>
    </citation>
    <scope>NUCLEOTIDE SEQUENCE</scope>
    <source>
        <strain evidence="3">DSM 15669</strain>
    </source>
</reference>
<comment type="caution">
    <text evidence="3">The sequence shown here is derived from an EMBL/GenBank/DDBJ whole genome shotgun (WGS) entry which is preliminary data.</text>
</comment>
<dbReference type="InterPro" id="IPR006660">
    <property type="entry name" value="Arsenate_reductase-like"/>
</dbReference>